<evidence type="ECO:0000256" key="5">
    <source>
        <dbReference type="ARBA" id="ARBA00022801"/>
    </source>
</evidence>
<protein>
    <submittedName>
        <fullName evidence="8">Reverse transcriptase</fullName>
    </submittedName>
</protein>
<evidence type="ECO:0000259" key="7">
    <source>
        <dbReference type="Pfam" id="PF17917"/>
    </source>
</evidence>
<dbReference type="Gene3D" id="3.30.70.270">
    <property type="match status" value="3"/>
</dbReference>
<evidence type="ECO:0000256" key="1">
    <source>
        <dbReference type="ARBA" id="ARBA00022679"/>
    </source>
</evidence>
<dbReference type="GO" id="GO:0003964">
    <property type="term" value="F:RNA-directed DNA polymerase activity"/>
    <property type="evidence" value="ECO:0007669"/>
    <property type="project" value="UniProtKB-KW"/>
</dbReference>
<keyword evidence="9" id="KW-1185">Reference proteome</keyword>
<dbReference type="FunFam" id="3.30.70.270:FF:000020">
    <property type="entry name" value="Transposon Tf2-6 polyprotein-like Protein"/>
    <property type="match status" value="1"/>
</dbReference>
<dbReference type="OrthoDB" id="1686402at2759"/>
<dbReference type="GO" id="GO:0016787">
    <property type="term" value="F:hydrolase activity"/>
    <property type="evidence" value="ECO:0007669"/>
    <property type="project" value="UniProtKB-KW"/>
</dbReference>
<dbReference type="PANTHER" id="PTHR37984">
    <property type="entry name" value="PROTEIN CBG26694"/>
    <property type="match status" value="1"/>
</dbReference>
<dbReference type="EMBL" id="SMMG02000009">
    <property type="protein sequence ID" value="KAA3461650.1"/>
    <property type="molecule type" value="Genomic_DNA"/>
</dbReference>
<keyword evidence="5" id="KW-0378">Hydrolase</keyword>
<reference evidence="9" key="1">
    <citation type="journal article" date="2019" name="Plant Biotechnol. J.">
        <title>Genome sequencing of the Australian wild diploid species Gossypium australe highlights disease resistance and delayed gland morphogenesis.</title>
        <authorList>
            <person name="Cai Y."/>
            <person name="Cai X."/>
            <person name="Wang Q."/>
            <person name="Wang P."/>
            <person name="Zhang Y."/>
            <person name="Cai C."/>
            <person name="Xu Y."/>
            <person name="Wang K."/>
            <person name="Zhou Z."/>
            <person name="Wang C."/>
            <person name="Geng S."/>
            <person name="Li B."/>
            <person name="Dong Q."/>
            <person name="Hou Y."/>
            <person name="Wang H."/>
            <person name="Ai P."/>
            <person name="Liu Z."/>
            <person name="Yi F."/>
            <person name="Sun M."/>
            <person name="An G."/>
            <person name="Cheng J."/>
            <person name="Zhang Y."/>
            <person name="Shi Q."/>
            <person name="Xie Y."/>
            <person name="Shi X."/>
            <person name="Chang Y."/>
            <person name="Huang F."/>
            <person name="Chen Y."/>
            <person name="Hong S."/>
            <person name="Mi L."/>
            <person name="Sun Q."/>
            <person name="Zhang L."/>
            <person name="Zhou B."/>
            <person name="Peng R."/>
            <person name="Zhang X."/>
            <person name="Liu F."/>
        </authorList>
    </citation>
    <scope>NUCLEOTIDE SEQUENCE [LARGE SCALE GENOMIC DNA]</scope>
    <source>
        <strain evidence="9">cv. PA1801</strain>
    </source>
</reference>
<sequence>MPFGDFDLILGMVWLIEHRVILDCWKKKFLVQGQNCETTEVNGIRTSGSSLIILSIQASKVLMQGGKAFLAYLNKLTIKNWYPLPSIDDLFDQLKGASIFSKIDLRSGYYQLKVKDSDVPKTMFCTRYGNYEFLVDHEQYLKIVLQVLQEKQRYGKLSKCEFWLPEVLFLGHVNSADRIRVDLKKIEAILQWKKLMNVFEVHSFLGLVGYYRRFVSGFSKIALPMKILLQKNVQFIWNEHCQESFEKLKQVLTEALVLTLLESGKDFVVYNDATLSELATVVVVVKIWRHYLCGEKCDIFTDHKSLKYLLKLTRLLKDYNCVIGYHHGKANVVADALSRKITIKLRAMLAQLSINIDGSLLAKLKVEPVLFDQIRESQLVDAKFVVKREMVQDGSIENFNIDDCHCLRFRNRIYVPDVTELKKIILHEAHDSLFPCTLVEQKCIATFESYTGGPACKEKKLNLWINA</sequence>
<dbReference type="InterPro" id="IPR050951">
    <property type="entry name" value="Retrovirus_Pol_polyprotein"/>
</dbReference>
<keyword evidence="4" id="KW-0255">Endonuclease</keyword>
<dbReference type="Proteomes" id="UP000325315">
    <property type="component" value="Unassembled WGS sequence"/>
</dbReference>
<dbReference type="InterPro" id="IPR043502">
    <property type="entry name" value="DNA/RNA_pol_sf"/>
</dbReference>
<proteinExistence type="predicted"/>
<evidence type="ECO:0000256" key="6">
    <source>
        <dbReference type="ARBA" id="ARBA00022918"/>
    </source>
</evidence>
<evidence type="ECO:0000313" key="9">
    <source>
        <dbReference type="Proteomes" id="UP000325315"/>
    </source>
</evidence>
<evidence type="ECO:0000256" key="3">
    <source>
        <dbReference type="ARBA" id="ARBA00022722"/>
    </source>
</evidence>
<gene>
    <name evidence="8" type="ORF">EPI10_028205</name>
</gene>
<dbReference type="CDD" id="cd01647">
    <property type="entry name" value="RT_LTR"/>
    <property type="match status" value="1"/>
</dbReference>
<dbReference type="Gene3D" id="3.10.10.10">
    <property type="entry name" value="HIV Type 1 Reverse Transcriptase, subunit A, domain 1"/>
    <property type="match status" value="1"/>
</dbReference>
<dbReference type="InterPro" id="IPR041373">
    <property type="entry name" value="RT_RNaseH"/>
</dbReference>
<evidence type="ECO:0000313" key="8">
    <source>
        <dbReference type="EMBL" id="KAA3461650.1"/>
    </source>
</evidence>
<dbReference type="InterPro" id="IPR043128">
    <property type="entry name" value="Rev_trsase/Diguanyl_cyclase"/>
</dbReference>
<dbReference type="AlphaFoldDB" id="A0A5B6UU84"/>
<feature type="domain" description="Reverse transcriptase RNase H-like" evidence="7">
    <location>
        <begin position="274"/>
        <end position="312"/>
    </location>
</feature>
<dbReference type="PANTHER" id="PTHR37984:SF5">
    <property type="entry name" value="PROTEIN NYNRIN-LIKE"/>
    <property type="match status" value="1"/>
</dbReference>
<keyword evidence="1" id="KW-0808">Transferase</keyword>
<evidence type="ECO:0000256" key="4">
    <source>
        <dbReference type="ARBA" id="ARBA00022759"/>
    </source>
</evidence>
<keyword evidence="6 8" id="KW-0695">RNA-directed DNA polymerase</keyword>
<comment type="caution">
    <text evidence="8">The sequence shown here is derived from an EMBL/GenBank/DDBJ whole genome shotgun (WGS) entry which is preliminary data.</text>
</comment>
<dbReference type="Pfam" id="PF17917">
    <property type="entry name" value="RT_RNaseH"/>
    <property type="match status" value="1"/>
</dbReference>
<accession>A0A5B6UU84</accession>
<keyword evidence="3" id="KW-0540">Nuclease</keyword>
<organism evidence="8 9">
    <name type="scientific">Gossypium australe</name>
    <dbReference type="NCBI Taxonomy" id="47621"/>
    <lineage>
        <taxon>Eukaryota</taxon>
        <taxon>Viridiplantae</taxon>
        <taxon>Streptophyta</taxon>
        <taxon>Embryophyta</taxon>
        <taxon>Tracheophyta</taxon>
        <taxon>Spermatophyta</taxon>
        <taxon>Magnoliopsida</taxon>
        <taxon>eudicotyledons</taxon>
        <taxon>Gunneridae</taxon>
        <taxon>Pentapetalae</taxon>
        <taxon>rosids</taxon>
        <taxon>malvids</taxon>
        <taxon>Malvales</taxon>
        <taxon>Malvaceae</taxon>
        <taxon>Malvoideae</taxon>
        <taxon>Gossypium</taxon>
    </lineage>
</organism>
<keyword evidence="2" id="KW-0548">Nucleotidyltransferase</keyword>
<dbReference type="SUPFAM" id="SSF56672">
    <property type="entry name" value="DNA/RNA polymerases"/>
    <property type="match status" value="1"/>
</dbReference>
<evidence type="ECO:0000256" key="2">
    <source>
        <dbReference type="ARBA" id="ARBA00022695"/>
    </source>
</evidence>
<name>A0A5B6UU84_9ROSI</name>
<dbReference type="GO" id="GO:0004519">
    <property type="term" value="F:endonuclease activity"/>
    <property type="evidence" value="ECO:0007669"/>
    <property type="project" value="UniProtKB-KW"/>
</dbReference>